<dbReference type="OrthoDB" id="9762085at2"/>
<dbReference type="PANTHER" id="PTHR11851:SF186">
    <property type="entry name" value="INACTIVE METALLOPROTEASE YMFF-RELATED"/>
    <property type="match status" value="1"/>
</dbReference>
<keyword evidence="3" id="KW-1185">Reference proteome</keyword>
<dbReference type="InterPro" id="IPR050361">
    <property type="entry name" value="MPP/UQCRC_Complex"/>
</dbReference>
<proteinExistence type="predicted"/>
<dbReference type="InterPro" id="IPR007863">
    <property type="entry name" value="Peptidase_M16_C"/>
</dbReference>
<dbReference type="InterPro" id="IPR011249">
    <property type="entry name" value="Metalloenz_LuxS/M16"/>
</dbReference>
<evidence type="ECO:0000313" key="2">
    <source>
        <dbReference type="EMBL" id="OYD09507.1"/>
    </source>
</evidence>
<dbReference type="Pfam" id="PF05193">
    <property type="entry name" value="Peptidase_M16_C"/>
    <property type="match status" value="1"/>
</dbReference>
<gene>
    <name evidence="2" type="ORF">CHM34_00350</name>
</gene>
<organism evidence="2 3">
    <name type="scientific">Paludifilum halophilum</name>
    <dbReference type="NCBI Taxonomy" id="1642702"/>
    <lineage>
        <taxon>Bacteria</taxon>
        <taxon>Bacillati</taxon>
        <taxon>Bacillota</taxon>
        <taxon>Bacilli</taxon>
        <taxon>Bacillales</taxon>
        <taxon>Thermoactinomycetaceae</taxon>
        <taxon>Paludifilum</taxon>
    </lineage>
</organism>
<dbReference type="RefSeq" id="WP_094262607.1">
    <property type="nucleotide sequence ID" value="NZ_NOWF01000001.1"/>
</dbReference>
<evidence type="ECO:0000313" key="3">
    <source>
        <dbReference type="Proteomes" id="UP000215459"/>
    </source>
</evidence>
<dbReference type="Gene3D" id="3.30.830.10">
    <property type="entry name" value="Metalloenzyme, LuxS/M16 peptidase-like"/>
    <property type="match status" value="2"/>
</dbReference>
<feature type="domain" description="Peptidase M16 C-terminal" evidence="1">
    <location>
        <begin position="184"/>
        <end position="360"/>
    </location>
</feature>
<reference evidence="2 3" key="1">
    <citation type="submission" date="2017-07" db="EMBL/GenBank/DDBJ databases">
        <title>The genome sequence of Paludifilum halophilum highlights mechanisms for microbial adaptation to high salt environemnts.</title>
        <authorList>
            <person name="Belbahri L."/>
        </authorList>
    </citation>
    <scope>NUCLEOTIDE SEQUENCE [LARGE SCALE GENOMIC DNA]</scope>
    <source>
        <strain evidence="2 3">DSM 102817</strain>
    </source>
</reference>
<dbReference type="GO" id="GO:0046872">
    <property type="term" value="F:metal ion binding"/>
    <property type="evidence" value="ECO:0007669"/>
    <property type="project" value="InterPro"/>
</dbReference>
<dbReference type="EMBL" id="NOWF01000001">
    <property type="protein sequence ID" value="OYD09507.1"/>
    <property type="molecule type" value="Genomic_DNA"/>
</dbReference>
<dbReference type="PANTHER" id="PTHR11851">
    <property type="entry name" value="METALLOPROTEASE"/>
    <property type="match status" value="1"/>
</dbReference>
<dbReference type="AlphaFoldDB" id="A0A235BC48"/>
<evidence type="ECO:0000259" key="1">
    <source>
        <dbReference type="Pfam" id="PF05193"/>
    </source>
</evidence>
<dbReference type="SUPFAM" id="SSF63411">
    <property type="entry name" value="LuxS/MPP-like metallohydrolase"/>
    <property type="match status" value="2"/>
</dbReference>
<protein>
    <submittedName>
        <fullName evidence="2">Peptidase M16</fullName>
    </submittedName>
</protein>
<comment type="caution">
    <text evidence="2">The sequence shown here is derived from an EMBL/GenBank/DDBJ whole genome shotgun (WGS) entry which is preliminary data.</text>
</comment>
<dbReference type="NCBIfam" id="NF047422">
    <property type="entry name" value="YfmF_fam"/>
    <property type="match status" value="1"/>
</dbReference>
<accession>A0A235BC48</accession>
<name>A0A235BC48_9BACL</name>
<dbReference type="Proteomes" id="UP000215459">
    <property type="component" value="Unassembled WGS sequence"/>
</dbReference>
<sequence length="432" mass="49331">MSEIRFETIPVGNLRVHVCSTDKFKTNLLSAMVQQELSSSSVTRHALLPSVLQRGTESYPSTLQLKRKLDELYGATLFGDVYKRGERHIMQIGLEVPNERYLRDSSPLLEEGAAFLGELLNRPVIEGKAFKESYVHAEKKNLKQKIESLQDDKIRYAAQRCVAEMCKGEPFSLFNHGRLEDLDSIDPQNLYTYYRDLIRTRPVDLYFVGHLTADQVTRMVEKHFPTRDGQRQSVPVAGVKHSVDRVKEVTDRLDVKQGKLNMGCRTQISIRDEDYVSLLVYNGILGGFPHSKLFTNVREKASLAYYAASRLESHKGILTVQSGVEIANFPKAVDIIKKQFELMEQGEISDSELSQTKAMLINQLKERRDRSADLIDFHYQNLLSGMDRSLESIIRDVQEVSKEDIRKVADNVQLDTIYYLRDKGEGPVDETH</sequence>